<dbReference type="InterPro" id="IPR058792">
    <property type="entry name" value="Beta-barrel_RND_2"/>
</dbReference>
<feature type="coiled-coil region" evidence="3">
    <location>
        <begin position="180"/>
        <end position="233"/>
    </location>
</feature>
<dbReference type="KEGG" id="dae:Dtox_2920"/>
<evidence type="ECO:0000259" key="6">
    <source>
        <dbReference type="Pfam" id="PF25881"/>
    </source>
</evidence>
<evidence type="ECO:0000313" key="8">
    <source>
        <dbReference type="EMBL" id="ACV63676.1"/>
    </source>
</evidence>
<feature type="region of interest" description="Disordered" evidence="4">
    <location>
        <begin position="477"/>
        <end position="505"/>
    </location>
</feature>
<dbReference type="Gene3D" id="2.40.420.20">
    <property type="match status" value="1"/>
</dbReference>
<evidence type="ECO:0000256" key="2">
    <source>
        <dbReference type="ARBA" id="ARBA00023054"/>
    </source>
</evidence>
<dbReference type="RefSeq" id="WP_015758368.1">
    <property type="nucleotide sequence ID" value="NC_013216.1"/>
</dbReference>
<gene>
    <name evidence="8" type="ordered locus">Dtox_2920</name>
</gene>
<dbReference type="EMBL" id="CP001720">
    <property type="protein sequence ID" value="ACV63676.1"/>
    <property type="molecule type" value="Genomic_DNA"/>
</dbReference>
<reference evidence="8 9" key="1">
    <citation type="journal article" date="2009" name="Stand. Genomic Sci.">
        <title>Complete genome sequence of Desulfotomaculum acetoxidans type strain (5575).</title>
        <authorList>
            <person name="Spring S."/>
            <person name="Lapidus A."/>
            <person name="Schroder M."/>
            <person name="Gleim D."/>
            <person name="Sims D."/>
            <person name="Meincke L."/>
            <person name="Glavina Del Rio T."/>
            <person name="Tice H."/>
            <person name="Copeland A."/>
            <person name="Cheng J.F."/>
            <person name="Lucas S."/>
            <person name="Chen F."/>
            <person name="Nolan M."/>
            <person name="Bruce D."/>
            <person name="Goodwin L."/>
            <person name="Pitluck S."/>
            <person name="Ivanova N."/>
            <person name="Mavromatis K."/>
            <person name="Mikhailova N."/>
            <person name="Pati A."/>
            <person name="Chen A."/>
            <person name="Palaniappan K."/>
            <person name="Land M."/>
            <person name="Hauser L."/>
            <person name="Chang Y.J."/>
            <person name="Jeffries C.D."/>
            <person name="Chain P."/>
            <person name="Saunders E."/>
            <person name="Brettin T."/>
            <person name="Detter J.C."/>
            <person name="Goker M."/>
            <person name="Bristow J."/>
            <person name="Eisen J.A."/>
            <person name="Markowitz V."/>
            <person name="Hugenholtz P."/>
            <person name="Kyrpides N.C."/>
            <person name="Klenk H.P."/>
            <person name="Han C."/>
        </authorList>
    </citation>
    <scope>NUCLEOTIDE SEQUENCE [LARGE SCALE GENOMIC DNA]</scope>
    <source>
        <strain evidence="9">ATCC 49208 / DSM 771 / VKM B-1644</strain>
    </source>
</reference>
<sequence length="505" mass="53078">MHNTDSAVKQPNKILALLKGKKFLFRLLAILAVGLVGAYFFQRSNKTEVSYITDTVKKGSVTNTIPATGTIEPVSTVSLSFENAEVIKKIYVKTGDPVTAGQLLAEQEEDSLQAQLTQSSASLKSNAAKLALLKKGSTEEEIAKAESSVKVARSAYELVKSKLDKNQKLLAEKVISQTDFDDINNEFISAEGNLKQAEEALKSLQKGNRIEEIEQAEAQVESSNAQLKIAQKDLAGTKMISPMDGIVSEVNGGEGQRATANNNSTSSGTGFIVLISKSLQVEAQVNEADIGKLEIGQTAEFTVNSYPNKVFTGKVSSISPEAETVSNVQVYNIIIQLEGEQQELKAGMPANLNIIINKKENTLTVPKGAVTYATSYLSKNEQSTALKTEATGNQTKSSNSGNNSGSSKGSIRSGSGQAATTSGAAKESSQKTQTTIIGKDESGKPVSHQVLLGLSDSKNYEILEGLNEGDIVIVGDSSATSTGTASTSKSSSGGGGLLGGGGPPR</sequence>
<keyword evidence="5" id="KW-0812">Transmembrane</keyword>
<dbReference type="Gene3D" id="2.40.50.100">
    <property type="match status" value="1"/>
</dbReference>
<feature type="domain" description="CusB-like beta-barrel" evidence="7">
    <location>
        <begin position="281"/>
        <end position="354"/>
    </location>
</feature>
<comment type="subcellular location">
    <subcellularLocation>
        <location evidence="1">Cell envelope</location>
    </subcellularLocation>
</comment>
<evidence type="ECO:0000259" key="7">
    <source>
        <dbReference type="Pfam" id="PF25954"/>
    </source>
</evidence>
<dbReference type="GO" id="GO:0030313">
    <property type="term" value="C:cell envelope"/>
    <property type="evidence" value="ECO:0007669"/>
    <property type="project" value="UniProtKB-SubCell"/>
</dbReference>
<keyword evidence="9" id="KW-1185">Reference proteome</keyword>
<feature type="compositionally biased region" description="Low complexity" evidence="4">
    <location>
        <begin position="397"/>
        <end position="425"/>
    </location>
</feature>
<keyword evidence="5" id="KW-1133">Transmembrane helix</keyword>
<evidence type="ECO:0000313" key="9">
    <source>
        <dbReference type="Proteomes" id="UP000002217"/>
    </source>
</evidence>
<dbReference type="HOGENOM" id="CLU_018816_14_1_9"/>
<feature type="region of interest" description="Disordered" evidence="4">
    <location>
        <begin position="387"/>
        <end position="444"/>
    </location>
</feature>
<dbReference type="Pfam" id="PF25881">
    <property type="entry name" value="HH_YBHG"/>
    <property type="match status" value="1"/>
</dbReference>
<proteinExistence type="predicted"/>
<feature type="compositionally biased region" description="Low complexity" evidence="4">
    <location>
        <begin position="477"/>
        <end position="491"/>
    </location>
</feature>
<evidence type="ECO:0000256" key="5">
    <source>
        <dbReference type="SAM" id="Phobius"/>
    </source>
</evidence>
<organism evidence="8 9">
    <name type="scientific">Desulfofarcimen acetoxidans (strain ATCC 49208 / DSM 771 / KCTC 5769 / VKM B-1644 / 5575)</name>
    <name type="common">Desulfotomaculum acetoxidans</name>
    <dbReference type="NCBI Taxonomy" id="485916"/>
    <lineage>
        <taxon>Bacteria</taxon>
        <taxon>Bacillati</taxon>
        <taxon>Bacillota</taxon>
        <taxon>Clostridia</taxon>
        <taxon>Eubacteriales</taxon>
        <taxon>Peptococcaceae</taxon>
        <taxon>Desulfofarcimen</taxon>
    </lineage>
</organism>
<keyword evidence="5" id="KW-0472">Membrane</keyword>
<dbReference type="InterPro" id="IPR059052">
    <property type="entry name" value="HH_YbhG-like"/>
</dbReference>
<evidence type="ECO:0000256" key="4">
    <source>
        <dbReference type="SAM" id="MobiDB-lite"/>
    </source>
</evidence>
<accession>C8W2J2</accession>
<evidence type="ECO:0000256" key="1">
    <source>
        <dbReference type="ARBA" id="ARBA00004196"/>
    </source>
</evidence>
<evidence type="ECO:0000256" key="3">
    <source>
        <dbReference type="SAM" id="Coils"/>
    </source>
</evidence>
<dbReference type="AlphaFoldDB" id="C8W2J2"/>
<dbReference type="Gene3D" id="1.10.287.470">
    <property type="entry name" value="Helix hairpin bin"/>
    <property type="match status" value="2"/>
</dbReference>
<dbReference type="Pfam" id="PF25954">
    <property type="entry name" value="Beta-barrel_RND_2"/>
    <property type="match status" value="1"/>
</dbReference>
<protein>
    <submittedName>
        <fullName evidence="8">Efflux transporter, RND family, MFP subunit</fullName>
    </submittedName>
</protein>
<feature type="domain" description="YbhG-like alpha-helical hairpin" evidence="6">
    <location>
        <begin position="110"/>
        <end position="234"/>
    </location>
</feature>
<dbReference type="InterPro" id="IPR050465">
    <property type="entry name" value="UPF0194_transport"/>
</dbReference>
<feature type="compositionally biased region" description="Gly residues" evidence="4">
    <location>
        <begin position="492"/>
        <end position="505"/>
    </location>
</feature>
<dbReference type="Gene3D" id="2.40.30.170">
    <property type="match status" value="1"/>
</dbReference>
<feature type="compositionally biased region" description="Polar residues" evidence="4">
    <location>
        <begin position="387"/>
        <end position="396"/>
    </location>
</feature>
<dbReference type="PANTHER" id="PTHR32347">
    <property type="entry name" value="EFFLUX SYSTEM COMPONENT YKNX-RELATED"/>
    <property type="match status" value="1"/>
</dbReference>
<dbReference type="eggNOG" id="COG0845">
    <property type="taxonomic scope" value="Bacteria"/>
</dbReference>
<dbReference type="Proteomes" id="UP000002217">
    <property type="component" value="Chromosome"/>
</dbReference>
<keyword evidence="2 3" id="KW-0175">Coiled coil</keyword>
<name>C8W2J2_DESAS</name>
<dbReference type="SUPFAM" id="SSF111369">
    <property type="entry name" value="HlyD-like secretion proteins"/>
    <property type="match status" value="2"/>
</dbReference>
<feature type="transmembrane region" description="Helical" evidence="5">
    <location>
        <begin position="23"/>
        <end position="41"/>
    </location>
</feature>
<dbReference type="STRING" id="485916.Dtox_2920"/>